<dbReference type="AlphaFoldDB" id="A0A2W5V442"/>
<sequence>MTHSHTASPASSTTPASHRRFDPTDSSDVKPGMRRRRIVALLPPTPLLLPEATGHAQYPAQLRTEIDRARQWILPTDGPITIAFHPDDSMATRHVGSLKAWGIDVNVGAGTYLPVLVLRALLRRWGYDDEIVSVDVHDVQFLADDGPLLDGPLLIAADGGAGLHPDAPLGDVPGAWAVEEQLRRFVIDPAAQASAPLFDVAATAHCGIDPEPWIAWANFCRSHPSGVSTLYHWSSIDDRADTTAEQHDDPRTHDGPPAQDGPPAYGGIGFHCGVWQLTTVM</sequence>
<feature type="region of interest" description="Disordered" evidence="1">
    <location>
        <begin position="240"/>
        <end position="263"/>
    </location>
</feature>
<evidence type="ECO:0000256" key="1">
    <source>
        <dbReference type="SAM" id="MobiDB-lite"/>
    </source>
</evidence>
<evidence type="ECO:0000313" key="2">
    <source>
        <dbReference type="EMBL" id="PZR04741.1"/>
    </source>
</evidence>
<evidence type="ECO:0000313" key="3">
    <source>
        <dbReference type="Proteomes" id="UP000249432"/>
    </source>
</evidence>
<feature type="compositionally biased region" description="Low complexity" evidence="1">
    <location>
        <begin position="1"/>
        <end position="16"/>
    </location>
</feature>
<accession>A0A2W5V442</accession>
<proteinExistence type="predicted"/>
<protein>
    <submittedName>
        <fullName evidence="2">Uncharacterized protein</fullName>
    </submittedName>
</protein>
<feature type="compositionally biased region" description="Basic and acidic residues" evidence="1">
    <location>
        <begin position="240"/>
        <end position="254"/>
    </location>
</feature>
<name>A0A2W5V442_9CORY</name>
<organism evidence="2 3">
    <name type="scientific">Corynebacterium kroppenstedtii</name>
    <dbReference type="NCBI Taxonomy" id="161879"/>
    <lineage>
        <taxon>Bacteria</taxon>
        <taxon>Bacillati</taxon>
        <taxon>Actinomycetota</taxon>
        <taxon>Actinomycetes</taxon>
        <taxon>Mycobacteriales</taxon>
        <taxon>Corynebacteriaceae</taxon>
        <taxon>Corynebacterium</taxon>
    </lineage>
</organism>
<comment type="caution">
    <text evidence="2">The sequence shown here is derived from an EMBL/GenBank/DDBJ whole genome shotgun (WGS) entry which is preliminary data.</text>
</comment>
<dbReference type="RefSeq" id="WP_303734865.1">
    <property type="nucleotide sequence ID" value="NZ_CAKZHK010000009.1"/>
</dbReference>
<feature type="region of interest" description="Disordered" evidence="1">
    <location>
        <begin position="1"/>
        <end position="35"/>
    </location>
</feature>
<dbReference type="Proteomes" id="UP000249432">
    <property type="component" value="Unassembled WGS sequence"/>
</dbReference>
<reference evidence="2 3" key="1">
    <citation type="submission" date="2017-08" db="EMBL/GenBank/DDBJ databases">
        <title>Infants hospitalized years apart are colonized by the same room-sourced microbial strains.</title>
        <authorList>
            <person name="Brooks B."/>
            <person name="Olm M.R."/>
            <person name="Firek B.A."/>
            <person name="Baker R."/>
            <person name="Thomas B.C."/>
            <person name="Morowitz M.J."/>
            <person name="Banfield J.F."/>
        </authorList>
    </citation>
    <scope>NUCLEOTIDE SEQUENCE [LARGE SCALE GENOMIC DNA]</scope>
    <source>
        <strain evidence="2">S2_003_000_R1_3</strain>
    </source>
</reference>
<dbReference type="EMBL" id="QFRA01000013">
    <property type="protein sequence ID" value="PZR04741.1"/>
    <property type="molecule type" value="Genomic_DNA"/>
</dbReference>
<gene>
    <name evidence="2" type="ORF">DI525_06070</name>
</gene>